<sequence>MQIIRSSLIGGKRLINGLESRWLNLYYRALGVKLNGYVWMRQIEISRNFQDIEIENNCALDQGVILLCSGETLLHPKIYIGSHTYINRHTFLDAIESVTIGNHCAIGPGCYITDHNHGTDLNFPPLEQPMVSKPTKIGDRVWIGANVTILKGVTIGNDTVVGAGSVVTKDLPEKAIAVGVPAKVIKHRTST</sequence>
<dbReference type="InterPro" id="IPR011004">
    <property type="entry name" value="Trimer_LpxA-like_sf"/>
</dbReference>
<keyword evidence="3" id="KW-0548">Nucleotidyltransferase</keyword>
<evidence type="ECO:0000313" key="4">
    <source>
        <dbReference type="Proteomes" id="UP001483337"/>
    </source>
</evidence>
<dbReference type="PANTHER" id="PTHR23416">
    <property type="entry name" value="SIALIC ACID SYNTHASE-RELATED"/>
    <property type="match status" value="1"/>
</dbReference>
<proteinExistence type="predicted"/>
<dbReference type="SUPFAM" id="SSF51161">
    <property type="entry name" value="Trimeric LpxA-like enzymes"/>
    <property type="match status" value="1"/>
</dbReference>
<dbReference type="GO" id="GO:0016746">
    <property type="term" value="F:acyltransferase activity"/>
    <property type="evidence" value="ECO:0007669"/>
    <property type="project" value="UniProtKB-KW"/>
</dbReference>
<dbReference type="Pfam" id="PF14602">
    <property type="entry name" value="Hexapep_2"/>
    <property type="match status" value="1"/>
</dbReference>
<reference evidence="3 4" key="1">
    <citation type="submission" date="2024-04" db="EMBL/GenBank/DDBJ databases">
        <title>Okeanomitos corallinicola gen. &amp; sp. nov. (Nostocales, Cyanobacteria), a new toxic marine heterocyst-forming cyanobacterium from a coral reef.</title>
        <authorList>
            <person name="Li H."/>
            <person name="Li R."/>
            <person name="Kang J."/>
            <person name="Hii K.S."/>
            <person name="Mohamed H.F."/>
            <person name="Xu X."/>
            <person name="Luo Z."/>
        </authorList>
    </citation>
    <scope>NUCLEOTIDE SEQUENCE [LARGE SCALE GENOMIC DNA]</scope>
    <source>
        <strain evidence="3 4">TIOX110</strain>
    </source>
</reference>
<dbReference type="RefSeq" id="WP_353930091.1">
    <property type="nucleotide sequence ID" value="NZ_CP150886.1"/>
</dbReference>
<keyword evidence="4" id="KW-1185">Reference proteome</keyword>
<keyword evidence="2" id="KW-0677">Repeat</keyword>
<keyword evidence="3" id="KW-0012">Acyltransferase</keyword>
<protein>
    <submittedName>
        <fullName evidence="3">Acyltransferase</fullName>
        <ecNumber evidence="3">2.3.1.-</ecNumber>
    </submittedName>
</protein>
<dbReference type="PROSITE" id="PS00101">
    <property type="entry name" value="HEXAPEP_TRANSFERASES"/>
    <property type="match status" value="1"/>
</dbReference>
<dbReference type="InterPro" id="IPR051159">
    <property type="entry name" value="Hexapeptide_acetyltransf"/>
</dbReference>
<keyword evidence="1 3" id="KW-0808">Transferase</keyword>
<evidence type="ECO:0000256" key="1">
    <source>
        <dbReference type="ARBA" id="ARBA00022679"/>
    </source>
</evidence>
<dbReference type="Gene3D" id="2.160.10.10">
    <property type="entry name" value="Hexapeptide repeat proteins"/>
    <property type="match status" value="1"/>
</dbReference>
<dbReference type="EMBL" id="CP150886">
    <property type="protein sequence ID" value="WZB87177.1"/>
    <property type="molecule type" value="Genomic_DNA"/>
</dbReference>
<evidence type="ECO:0000313" key="3">
    <source>
        <dbReference type="EMBL" id="WZB87177.1"/>
    </source>
</evidence>
<dbReference type="InterPro" id="IPR018357">
    <property type="entry name" value="Hexapep_transf_CS"/>
</dbReference>
<dbReference type="PANTHER" id="PTHR23416:SF78">
    <property type="entry name" value="LIPOPOLYSACCHARIDE BIOSYNTHESIS O-ACETYL TRANSFERASE WBBJ-RELATED"/>
    <property type="match status" value="1"/>
</dbReference>
<dbReference type="Pfam" id="PF00132">
    <property type="entry name" value="Hexapep"/>
    <property type="match status" value="1"/>
</dbReference>
<evidence type="ECO:0000256" key="2">
    <source>
        <dbReference type="ARBA" id="ARBA00022737"/>
    </source>
</evidence>
<dbReference type="GO" id="GO:0016779">
    <property type="term" value="F:nucleotidyltransferase activity"/>
    <property type="evidence" value="ECO:0007669"/>
    <property type="project" value="UniProtKB-KW"/>
</dbReference>
<organism evidence="3 4">
    <name type="scientific">Okeanomitos corallinicola TIOX110</name>
    <dbReference type="NCBI Taxonomy" id="3133117"/>
    <lineage>
        <taxon>Bacteria</taxon>
        <taxon>Bacillati</taxon>
        <taxon>Cyanobacteriota</taxon>
        <taxon>Cyanophyceae</taxon>
        <taxon>Nostocales</taxon>
        <taxon>Aphanizomenonaceae</taxon>
        <taxon>Okeanomitos</taxon>
    </lineage>
</organism>
<dbReference type="InterPro" id="IPR001451">
    <property type="entry name" value="Hexapep"/>
</dbReference>
<dbReference type="Proteomes" id="UP001483337">
    <property type="component" value="Chromosome"/>
</dbReference>
<name>A0ABZ2UPU9_9CYAN</name>
<dbReference type="CDD" id="cd04647">
    <property type="entry name" value="LbH_MAT_like"/>
    <property type="match status" value="1"/>
</dbReference>
<accession>A0ABZ2UPU9</accession>
<dbReference type="EC" id="2.3.1.-" evidence="3"/>
<gene>
    <name evidence="3" type="ORF">WJM97_17580</name>
</gene>